<reference evidence="5 6" key="1">
    <citation type="submission" date="2019-08" db="EMBL/GenBank/DDBJ databases">
        <title>In-depth cultivation of the pig gut microbiome towards novel bacterial diversity and tailored functional studies.</title>
        <authorList>
            <person name="Wylensek D."/>
            <person name="Hitch T.C.A."/>
            <person name="Clavel T."/>
        </authorList>
    </citation>
    <scope>NUCLEOTIDE SEQUENCE [LARGE SCALE GENOMIC DNA]</scope>
    <source>
        <strain evidence="5 6">SM-530-WT-4B</strain>
    </source>
</reference>
<dbReference type="InterPro" id="IPR018062">
    <property type="entry name" value="HTH_AraC-typ_CS"/>
</dbReference>
<proteinExistence type="predicted"/>
<dbReference type="PROSITE" id="PS00041">
    <property type="entry name" value="HTH_ARAC_FAMILY_1"/>
    <property type="match status" value="1"/>
</dbReference>
<evidence type="ECO:0000256" key="1">
    <source>
        <dbReference type="ARBA" id="ARBA00023015"/>
    </source>
</evidence>
<dbReference type="GO" id="GO:0003700">
    <property type="term" value="F:DNA-binding transcription factor activity"/>
    <property type="evidence" value="ECO:0007669"/>
    <property type="project" value="InterPro"/>
</dbReference>
<dbReference type="SMART" id="SM00342">
    <property type="entry name" value="HTH_ARAC"/>
    <property type="match status" value="2"/>
</dbReference>
<feature type="domain" description="HTH araC/xylS-type" evidence="4">
    <location>
        <begin position="323"/>
        <end position="421"/>
    </location>
</feature>
<accession>A0A6L5YDN2</accession>
<dbReference type="Gene3D" id="2.60.120.10">
    <property type="entry name" value="Jelly Rolls"/>
    <property type="match status" value="1"/>
</dbReference>
<keyword evidence="1" id="KW-0805">Transcription regulation</keyword>
<keyword evidence="2" id="KW-0238">DNA-binding</keyword>
<gene>
    <name evidence="5" type="ORF">FYJ74_10345</name>
</gene>
<evidence type="ECO:0000256" key="3">
    <source>
        <dbReference type="ARBA" id="ARBA00023163"/>
    </source>
</evidence>
<name>A0A6L5YDN2_9BACT</name>
<protein>
    <submittedName>
        <fullName evidence="5">AraC family transcriptional regulator</fullName>
    </submittedName>
</protein>
<dbReference type="InterPro" id="IPR009057">
    <property type="entry name" value="Homeodomain-like_sf"/>
</dbReference>
<dbReference type="PROSITE" id="PS01124">
    <property type="entry name" value="HTH_ARAC_FAMILY_2"/>
    <property type="match status" value="2"/>
</dbReference>
<keyword evidence="3" id="KW-0804">Transcription</keyword>
<organism evidence="5 6">
    <name type="scientific">Pyramidobacter porci</name>
    <dbReference type="NCBI Taxonomy" id="2605789"/>
    <lineage>
        <taxon>Bacteria</taxon>
        <taxon>Thermotogati</taxon>
        <taxon>Synergistota</taxon>
        <taxon>Synergistia</taxon>
        <taxon>Synergistales</taxon>
        <taxon>Dethiosulfovibrionaceae</taxon>
        <taxon>Pyramidobacter</taxon>
    </lineage>
</organism>
<dbReference type="RefSeq" id="WP_154529507.1">
    <property type="nucleotide sequence ID" value="NZ_VUNH01000012.1"/>
</dbReference>
<comment type="caution">
    <text evidence="5">The sequence shown here is derived from an EMBL/GenBank/DDBJ whole genome shotgun (WGS) entry which is preliminary data.</text>
</comment>
<keyword evidence="6" id="KW-1185">Reference proteome</keyword>
<dbReference type="SUPFAM" id="SSF46689">
    <property type="entry name" value="Homeodomain-like"/>
    <property type="match status" value="2"/>
</dbReference>
<dbReference type="InterPro" id="IPR014710">
    <property type="entry name" value="RmlC-like_jellyroll"/>
</dbReference>
<dbReference type="EMBL" id="VUNH01000012">
    <property type="protein sequence ID" value="MST56426.1"/>
    <property type="molecule type" value="Genomic_DNA"/>
</dbReference>
<evidence type="ECO:0000313" key="6">
    <source>
        <dbReference type="Proteomes" id="UP000473699"/>
    </source>
</evidence>
<dbReference type="PANTHER" id="PTHR43280:SF2">
    <property type="entry name" value="HTH-TYPE TRANSCRIPTIONAL REGULATOR EXSA"/>
    <property type="match status" value="1"/>
</dbReference>
<dbReference type="PANTHER" id="PTHR43280">
    <property type="entry name" value="ARAC-FAMILY TRANSCRIPTIONAL REGULATOR"/>
    <property type="match status" value="1"/>
</dbReference>
<dbReference type="InterPro" id="IPR003313">
    <property type="entry name" value="AraC-bd"/>
</dbReference>
<evidence type="ECO:0000259" key="4">
    <source>
        <dbReference type="PROSITE" id="PS01124"/>
    </source>
</evidence>
<dbReference type="SUPFAM" id="SSF51215">
    <property type="entry name" value="Regulatory protein AraC"/>
    <property type="match status" value="1"/>
</dbReference>
<evidence type="ECO:0000256" key="2">
    <source>
        <dbReference type="ARBA" id="ARBA00023125"/>
    </source>
</evidence>
<dbReference type="Pfam" id="PF12833">
    <property type="entry name" value="HTH_18"/>
    <property type="match status" value="2"/>
</dbReference>
<dbReference type="Gene3D" id="1.10.10.60">
    <property type="entry name" value="Homeodomain-like"/>
    <property type="match status" value="2"/>
</dbReference>
<dbReference type="InterPro" id="IPR037923">
    <property type="entry name" value="HTH-like"/>
</dbReference>
<sequence>MTSRKNPGQGKRVEIQEFYRTASREGVATYFEVQSDSAPTRPLLHKNSRFLYVLSGKGTIRIYDKDYAMEPGAVIALLPWEISEIVEVKEPLRYYLLIYPFEFLNFIVKNQFNIENEKLDMVTLLYRCGGVRVPERERPRVKALFDEIRREIEPVSIVSPTNRQPWSGLYLTAKLVELVVLYLRLAQDQEERSDGQSRLEEEEESCSPHIFQYMYLNLHRKLTLQDLSRIYFVSEASLSRYIFKVTGLGFYELLQEMKLSKVTFLLLHTDISLAEIADILDYADISHLSRVFSDQQGIGAQQFRRCYRNNPGVSMVLPAPKAGKIIEYVYRNFAGDLTILDVAERFCTSPKMVNESLGYIVEMNFTNFLNYLRIHEAANLLLRTDQSVTDIAFQVGYNSLRSFNRNFLKWLKITASEFRERVTEQKDKVDIGRLFRLSREEQS</sequence>
<dbReference type="InterPro" id="IPR018060">
    <property type="entry name" value="HTH_AraC"/>
</dbReference>
<dbReference type="Pfam" id="PF02311">
    <property type="entry name" value="AraC_binding"/>
    <property type="match status" value="1"/>
</dbReference>
<evidence type="ECO:0000313" key="5">
    <source>
        <dbReference type="EMBL" id="MST56426.1"/>
    </source>
</evidence>
<dbReference type="AlphaFoldDB" id="A0A6L5YDN2"/>
<dbReference type="GO" id="GO:0043565">
    <property type="term" value="F:sequence-specific DNA binding"/>
    <property type="evidence" value="ECO:0007669"/>
    <property type="project" value="InterPro"/>
</dbReference>
<dbReference type="Proteomes" id="UP000473699">
    <property type="component" value="Unassembled WGS sequence"/>
</dbReference>
<feature type="domain" description="HTH araC/xylS-type" evidence="4">
    <location>
        <begin position="208"/>
        <end position="306"/>
    </location>
</feature>